<dbReference type="KEGG" id="spir:CWM47_32690"/>
<protein>
    <submittedName>
        <fullName evidence="1">Glycosyltransferase</fullName>
    </submittedName>
</protein>
<organism evidence="1 2">
    <name type="scientific">Spirosoma pollinicola</name>
    <dbReference type="NCBI Taxonomy" id="2057025"/>
    <lineage>
        <taxon>Bacteria</taxon>
        <taxon>Pseudomonadati</taxon>
        <taxon>Bacteroidota</taxon>
        <taxon>Cytophagia</taxon>
        <taxon>Cytophagales</taxon>
        <taxon>Cytophagaceae</taxon>
        <taxon>Spirosoma</taxon>
    </lineage>
</organism>
<dbReference type="AlphaFoldDB" id="A0A2K8Z8I8"/>
<sequence length="306" mass="35134">MTAPVILFAFKRTDELQKTITALQANYLAQDTELYVFVDGPRRDDEIKKVEAVQTLVDAISGFKQIHRTYSELNIGCANSIIAGVSQVLKRHSTVIVVEDDVVTTPNFLDFMNQSLDQYADIPTVFSVGGYTFPFKRPNGYTDDGYFFPRTCAWGWAIWADRWQGVDWALTDFDDFMNDSMARQQFKAGGSDRLRMLQRAKSREIDAWDIRLCYHEFKVGGYTLYPAVSKTVNIGVDSPDSTTEVIYDRYKPLLDNGQQRQFALPKSVQTHAAYNRWFLRKFSVPVRIWNKLLTYGTQILPIKRLA</sequence>
<dbReference type="SUPFAM" id="SSF53448">
    <property type="entry name" value="Nucleotide-diphospho-sugar transferases"/>
    <property type="match status" value="1"/>
</dbReference>
<keyword evidence="1" id="KW-0808">Transferase</keyword>
<dbReference type="OrthoDB" id="9785375at2"/>
<evidence type="ECO:0000313" key="2">
    <source>
        <dbReference type="Proteomes" id="UP000232883"/>
    </source>
</evidence>
<accession>A0A2K8Z8I8</accession>
<evidence type="ECO:0000313" key="1">
    <source>
        <dbReference type="EMBL" id="AUD06186.1"/>
    </source>
</evidence>
<gene>
    <name evidence="1" type="ORF">CWM47_32690</name>
</gene>
<keyword evidence="2" id="KW-1185">Reference proteome</keyword>
<dbReference type="RefSeq" id="WP_100992736.1">
    <property type="nucleotide sequence ID" value="NZ_CP025096.1"/>
</dbReference>
<dbReference type="Gene3D" id="3.90.550.10">
    <property type="entry name" value="Spore Coat Polysaccharide Biosynthesis Protein SpsA, Chain A"/>
    <property type="match status" value="1"/>
</dbReference>
<dbReference type="InterPro" id="IPR029044">
    <property type="entry name" value="Nucleotide-diphossugar_trans"/>
</dbReference>
<proteinExistence type="predicted"/>
<dbReference type="GO" id="GO:0016740">
    <property type="term" value="F:transferase activity"/>
    <property type="evidence" value="ECO:0007669"/>
    <property type="project" value="UniProtKB-KW"/>
</dbReference>
<reference evidence="1 2" key="1">
    <citation type="submission" date="2017-11" db="EMBL/GenBank/DDBJ databases">
        <title>Taxonomic description and genome sequences of Spirosoma HA7 sp. nov., isolated from pollen microhabitat of Corylus avellana.</title>
        <authorList>
            <person name="Ambika Manirajan B."/>
            <person name="Suarez C."/>
            <person name="Ratering S."/>
            <person name="Geissler-Plaum R."/>
            <person name="Cardinale M."/>
            <person name="Sylvia S."/>
        </authorList>
    </citation>
    <scope>NUCLEOTIDE SEQUENCE [LARGE SCALE GENOMIC DNA]</scope>
    <source>
        <strain evidence="1 2">HA7</strain>
    </source>
</reference>
<dbReference type="Proteomes" id="UP000232883">
    <property type="component" value="Chromosome"/>
</dbReference>
<dbReference type="EMBL" id="CP025096">
    <property type="protein sequence ID" value="AUD06186.1"/>
    <property type="molecule type" value="Genomic_DNA"/>
</dbReference>
<name>A0A2K8Z8I8_9BACT</name>